<accession>A0A069S6Y7</accession>
<dbReference type="Proteomes" id="UP000027661">
    <property type="component" value="Unassembled WGS sequence"/>
</dbReference>
<evidence type="ECO:0000313" key="7">
    <source>
        <dbReference type="EMBL" id="KDS46778.1"/>
    </source>
</evidence>
<evidence type="ECO:0000256" key="4">
    <source>
        <dbReference type="ARBA" id="ARBA00023136"/>
    </source>
</evidence>
<keyword evidence="3 5" id="KW-1133">Transmembrane helix</keyword>
<protein>
    <submittedName>
        <fullName evidence="7">O-antigen ligase like membrane family protein</fullName>
    </submittedName>
</protein>
<name>A0A069S6Y7_PHOVU</name>
<keyword evidence="2 5" id="KW-0812">Transmembrane</keyword>
<dbReference type="PANTHER" id="PTHR37422:SF13">
    <property type="entry name" value="LIPOPOLYSACCHARIDE BIOSYNTHESIS PROTEIN PA4999-RELATED"/>
    <property type="match status" value="1"/>
</dbReference>
<feature type="transmembrane region" description="Helical" evidence="5">
    <location>
        <begin position="108"/>
        <end position="127"/>
    </location>
</feature>
<sequence>MDIFNIIILIFLVEVISFFINKGYSLSAVIVIMLLIPGILKFDVGVNLNVFNLAIFIFCGLLFLTRRHQRVQFRGIRKVVKGYWIYILISALVASSGDISIGEYLKNMLLFSIEYTMIAYALCYIRLNDKTIKVIDITLIVCAFIIIIYGLFNYFTSFNPYIAYISLLTDNVDMSNVFQEESRGLISGRISSTFIHPLQLGQVSLLLLSYAIYQFKSRCLLFIYWLMIIGLIWMCVCCGARSALVPVLLVLAIYIVHYKKKSYIVSAILGGVALLFFCYPMLPKKVRTTVEGIVLFWDDKAAVKADIHGSSVDGRTEQLAYAFQAIDNRLLMGYGEGHVRNYGSTHPGLLGYESIVLEELVDSGILGVVIFFTFYIFLYKGLLMKCISKREKGRVHSLCLPFLLSICLTGVSYSFFTLYVILYFLTLYNIINGRKQRFYIERNCICHS</sequence>
<feature type="transmembrane region" description="Helical" evidence="5">
    <location>
        <begin position="400"/>
        <end position="425"/>
    </location>
</feature>
<dbReference type="RefSeq" id="WP_032953388.1">
    <property type="nucleotide sequence ID" value="NZ_JNHM01000116.1"/>
</dbReference>
<keyword evidence="4 5" id="KW-0472">Membrane</keyword>
<feature type="transmembrane region" description="Helical" evidence="5">
    <location>
        <begin position="263"/>
        <end position="282"/>
    </location>
</feature>
<comment type="caution">
    <text evidence="7">The sequence shown here is derived from an EMBL/GenBank/DDBJ whole genome shotgun (WGS) entry which is preliminary data.</text>
</comment>
<feature type="transmembrane region" description="Helical" evidence="5">
    <location>
        <begin position="7"/>
        <end position="40"/>
    </location>
</feature>
<reference evidence="7 8" key="1">
    <citation type="submission" date="2014-04" db="EMBL/GenBank/DDBJ databases">
        <authorList>
            <person name="Sears C."/>
            <person name="Carroll K."/>
            <person name="Sack B.R."/>
            <person name="Qadri F."/>
            <person name="Myers L.L."/>
            <person name="Chung G.-T."/>
            <person name="Escheverria P."/>
            <person name="Fraser C.M."/>
            <person name="Sadzewicz L."/>
            <person name="Shefchek K.A."/>
            <person name="Tallon L."/>
            <person name="Das S.P."/>
            <person name="Daugherty S."/>
            <person name="Mongodin E.F."/>
        </authorList>
    </citation>
    <scope>NUCLEOTIDE SEQUENCE [LARGE SCALE GENOMIC DNA]</scope>
    <source>
        <strain evidence="7 8">3975 RP4</strain>
    </source>
</reference>
<evidence type="ECO:0000256" key="2">
    <source>
        <dbReference type="ARBA" id="ARBA00022692"/>
    </source>
</evidence>
<dbReference type="AlphaFoldDB" id="A0A069S6Y7"/>
<dbReference type="PATRIC" id="fig|1339352.3.peg.3424"/>
<feature type="transmembrane region" description="Helical" evidence="5">
    <location>
        <begin position="84"/>
        <end position="102"/>
    </location>
</feature>
<evidence type="ECO:0000259" key="6">
    <source>
        <dbReference type="Pfam" id="PF04932"/>
    </source>
</evidence>
<comment type="subcellular location">
    <subcellularLocation>
        <location evidence="1">Membrane</location>
        <topology evidence="1">Multi-pass membrane protein</topology>
    </subcellularLocation>
</comment>
<dbReference type="PANTHER" id="PTHR37422">
    <property type="entry name" value="TEICHURONIC ACID BIOSYNTHESIS PROTEIN TUAE"/>
    <property type="match status" value="1"/>
</dbReference>
<evidence type="ECO:0000256" key="3">
    <source>
        <dbReference type="ARBA" id="ARBA00022989"/>
    </source>
</evidence>
<dbReference type="GO" id="GO:0016874">
    <property type="term" value="F:ligase activity"/>
    <property type="evidence" value="ECO:0007669"/>
    <property type="project" value="UniProtKB-KW"/>
</dbReference>
<gene>
    <name evidence="7" type="ORF">M099_3631</name>
</gene>
<proteinExistence type="predicted"/>
<feature type="transmembrane region" description="Helical" evidence="5">
    <location>
        <begin position="223"/>
        <end position="256"/>
    </location>
</feature>
<dbReference type="InterPro" id="IPR051533">
    <property type="entry name" value="WaaL-like"/>
</dbReference>
<dbReference type="Pfam" id="PF04932">
    <property type="entry name" value="Wzy_C"/>
    <property type="match status" value="1"/>
</dbReference>
<evidence type="ECO:0000256" key="5">
    <source>
        <dbReference type="SAM" id="Phobius"/>
    </source>
</evidence>
<feature type="transmembrane region" description="Helical" evidence="5">
    <location>
        <begin position="46"/>
        <end position="64"/>
    </location>
</feature>
<dbReference type="GO" id="GO:0016020">
    <property type="term" value="C:membrane"/>
    <property type="evidence" value="ECO:0007669"/>
    <property type="project" value="UniProtKB-SubCell"/>
</dbReference>
<evidence type="ECO:0000256" key="1">
    <source>
        <dbReference type="ARBA" id="ARBA00004141"/>
    </source>
</evidence>
<organism evidence="7 8">
    <name type="scientific">Phocaeicola vulgatus str. 3975 RP4</name>
    <dbReference type="NCBI Taxonomy" id="1339352"/>
    <lineage>
        <taxon>Bacteria</taxon>
        <taxon>Pseudomonadati</taxon>
        <taxon>Bacteroidota</taxon>
        <taxon>Bacteroidia</taxon>
        <taxon>Bacteroidales</taxon>
        <taxon>Bacteroidaceae</taxon>
        <taxon>Phocaeicola</taxon>
    </lineage>
</organism>
<keyword evidence="7" id="KW-0436">Ligase</keyword>
<dbReference type="InterPro" id="IPR007016">
    <property type="entry name" value="O-antigen_ligase-rel_domated"/>
</dbReference>
<feature type="transmembrane region" description="Helical" evidence="5">
    <location>
        <begin position="134"/>
        <end position="155"/>
    </location>
</feature>
<feature type="domain" description="O-antigen ligase-related" evidence="6">
    <location>
        <begin position="227"/>
        <end position="372"/>
    </location>
</feature>
<feature type="transmembrane region" description="Helical" evidence="5">
    <location>
        <begin position="360"/>
        <end position="379"/>
    </location>
</feature>
<dbReference type="EMBL" id="JNHM01000116">
    <property type="protein sequence ID" value="KDS46778.1"/>
    <property type="molecule type" value="Genomic_DNA"/>
</dbReference>
<evidence type="ECO:0000313" key="8">
    <source>
        <dbReference type="Proteomes" id="UP000027661"/>
    </source>
</evidence>